<comment type="caution">
    <text evidence="1">The sequence shown here is derived from an EMBL/GenBank/DDBJ whole genome shotgun (WGS) entry which is preliminary data.</text>
</comment>
<sequence length="72" mass="7803">MEILRFHQGRSDASVAFKAYCLAGVPVSCVTVANLLVQVIISGTIRYAEEMLGYSTSIPRGTKGCSKPSLFY</sequence>
<gene>
    <name evidence="1" type="ORF">BDM02DRAFT_3109813</name>
</gene>
<reference evidence="1" key="1">
    <citation type="submission" date="2019-10" db="EMBL/GenBank/DDBJ databases">
        <authorList>
            <consortium name="DOE Joint Genome Institute"/>
            <person name="Kuo A."/>
            <person name="Miyauchi S."/>
            <person name="Kiss E."/>
            <person name="Drula E."/>
            <person name="Kohler A."/>
            <person name="Sanchez-Garcia M."/>
            <person name="Andreopoulos B."/>
            <person name="Barry K.W."/>
            <person name="Bonito G."/>
            <person name="Buee M."/>
            <person name="Carver A."/>
            <person name="Chen C."/>
            <person name="Cichocki N."/>
            <person name="Clum A."/>
            <person name="Culley D."/>
            <person name="Crous P.W."/>
            <person name="Fauchery L."/>
            <person name="Girlanda M."/>
            <person name="Hayes R."/>
            <person name="Keri Z."/>
            <person name="Labutti K."/>
            <person name="Lipzen A."/>
            <person name="Lombard V."/>
            <person name="Magnuson J."/>
            <person name="Maillard F."/>
            <person name="Morin E."/>
            <person name="Murat C."/>
            <person name="Nolan M."/>
            <person name="Ohm R."/>
            <person name="Pangilinan J."/>
            <person name="Pereira M."/>
            <person name="Perotto S."/>
            <person name="Peter M."/>
            <person name="Riley R."/>
            <person name="Sitrit Y."/>
            <person name="Stielow B."/>
            <person name="Szollosi G."/>
            <person name="Zifcakova L."/>
            <person name="Stursova M."/>
            <person name="Spatafora J.W."/>
            <person name="Tedersoo L."/>
            <person name="Vaario L.-M."/>
            <person name="Yamada A."/>
            <person name="Yan M."/>
            <person name="Wang P."/>
            <person name="Xu J."/>
            <person name="Bruns T."/>
            <person name="Baldrian P."/>
            <person name="Vilgalys R."/>
            <person name="Henrissat B."/>
            <person name="Grigoriev I.V."/>
            <person name="Hibbett D."/>
            <person name="Nagy L.G."/>
            <person name="Martin F.M."/>
        </authorList>
    </citation>
    <scope>NUCLEOTIDE SEQUENCE</scope>
    <source>
        <strain evidence="1">P2</strain>
    </source>
</reference>
<proteinExistence type="predicted"/>
<dbReference type="EMBL" id="MU117971">
    <property type="protein sequence ID" value="KAF9652040.1"/>
    <property type="molecule type" value="Genomic_DNA"/>
</dbReference>
<keyword evidence="2" id="KW-1185">Reference proteome</keyword>
<dbReference type="Proteomes" id="UP000886501">
    <property type="component" value="Unassembled WGS sequence"/>
</dbReference>
<evidence type="ECO:0000313" key="2">
    <source>
        <dbReference type="Proteomes" id="UP000886501"/>
    </source>
</evidence>
<name>A0ACB6ZQC3_THEGA</name>
<evidence type="ECO:0000313" key="1">
    <source>
        <dbReference type="EMBL" id="KAF9652040.1"/>
    </source>
</evidence>
<protein>
    <submittedName>
        <fullName evidence="1">Uncharacterized protein</fullName>
    </submittedName>
</protein>
<organism evidence="1 2">
    <name type="scientific">Thelephora ganbajun</name>
    <name type="common">Ganba fungus</name>
    <dbReference type="NCBI Taxonomy" id="370292"/>
    <lineage>
        <taxon>Eukaryota</taxon>
        <taxon>Fungi</taxon>
        <taxon>Dikarya</taxon>
        <taxon>Basidiomycota</taxon>
        <taxon>Agaricomycotina</taxon>
        <taxon>Agaricomycetes</taxon>
        <taxon>Thelephorales</taxon>
        <taxon>Thelephoraceae</taxon>
        <taxon>Thelephora</taxon>
    </lineage>
</organism>
<reference evidence="1" key="2">
    <citation type="journal article" date="2020" name="Nat. Commun.">
        <title>Large-scale genome sequencing of mycorrhizal fungi provides insights into the early evolution of symbiotic traits.</title>
        <authorList>
            <person name="Miyauchi S."/>
            <person name="Kiss E."/>
            <person name="Kuo A."/>
            <person name="Drula E."/>
            <person name="Kohler A."/>
            <person name="Sanchez-Garcia M."/>
            <person name="Morin E."/>
            <person name="Andreopoulos B."/>
            <person name="Barry K.W."/>
            <person name="Bonito G."/>
            <person name="Buee M."/>
            <person name="Carver A."/>
            <person name="Chen C."/>
            <person name="Cichocki N."/>
            <person name="Clum A."/>
            <person name="Culley D."/>
            <person name="Crous P.W."/>
            <person name="Fauchery L."/>
            <person name="Girlanda M."/>
            <person name="Hayes R.D."/>
            <person name="Keri Z."/>
            <person name="LaButti K."/>
            <person name="Lipzen A."/>
            <person name="Lombard V."/>
            <person name="Magnuson J."/>
            <person name="Maillard F."/>
            <person name="Murat C."/>
            <person name="Nolan M."/>
            <person name="Ohm R.A."/>
            <person name="Pangilinan J."/>
            <person name="Pereira M.F."/>
            <person name="Perotto S."/>
            <person name="Peter M."/>
            <person name="Pfister S."/>
            <person name="Riley R."/>
            <person name="Sitrit Y."/>
            <person name="Stielow J.B."/>
            <person name="Szollosi G."/>
            <person name="Zifcakova L."/>
            <person name="Stursova M."/>
            <person name="Spatafora J.W."/>
            <person name="Tedersoo L."/>
            <person name="Vaario L.M."/>
            <person name="Yamada A."/>
            <person name="Yan M."/>
            <person name="Wang P."/>
            <person name="Xu J."/>
            <person name="Bruns T."/>
            <person name="Baldrian P."/>
            <person name="Vilgalys R."/>
            <person name="Dunand C."/>
            <person name="Henrissat B."/>
            <person name="Grigoriev I.V."/>
            <person name="Hibbett D."/>
            <person name="Nagy L.G."/>
            <person name="Martin F.M."/>
        </authorList>
    </citation>
    <scope>NUCLEOTIDE SEQUENCE</scope>
    <source>
        <strain evidence="1">P2</strain>
    </source>
</reference>
<accession>A0ACB6ZQC3</accession>